<accession>A0A2X3VDK6</accession>
<keyword evidence="1" id="KW-0472">Membrane</keyword>
<feature type="transmembrane region" description="Helical" evidence="1">
    <location>
        <begin position="320"/>
        <end position="337"/>
    </location>
</feature>
<feature type="transmembrane region" description="Helical" evidence="1">
    <location>
        <begin position="295"/>
        <end position="314"/>
    </location>
</feature>
<dbReference type="OrthoDB" id="2447941at2"/>
<dbReference type="STRING" id="1123303.GCA_000372425_01643"/>
<sequence>MKKMFKKRRHRFAVRCQKYLRYVFNDHFVLVLVFLMGFVMVQYSQLLKHFPANPWPISLAVSGILLIFLVVGRVATYLEEPDKLFLLSQEQAVLEELTLAKKRSFSFWSGVQALIWLALLPLFLKLGLSSWMVLLLFALSLLVRWMLLSKKVRSLQENDRLNWTAAISLEQQRQQTILKFFSLFTNVKGISTSVKRRAYLDRLTGLLKKESASVWTNLYLRAFLRGGDYLSLSLRLLGLSILVLVSIRNPLMSAALAVLFNYLLLFQLLSLYHHYDYQYLTNLFPVDKGLKQKNLLSFLQKLSYLMLLVELLFSWSWEKMGILAIGTLLISQLYLRYKVKKMID</sequence>
<keyword evidence="3" id="KW-1185">Reference proteome</keyword>
<dbReference type="InterPro" id="IPR010288">
    <property type="entry name" value="EcsB_ABC"/>
</dbReference>
<evidence type="ECO:0000313" key="3">
    <source>
        <dbReference type="Proteomes" id="UP000249495"/>
    </source>
</evidence>
<reference evidence="2 3" key="1">
    <citation type="submission" date="2018-06" db="EMBL/GenBank/DDBJ databases">
        <authorList>
            <consortium name="Pathogen Informatics"/>
            <person name="Doyle S."/>
        </authorList>
    </citation>
    <scope>NUCLEOTIDE SEQUENCE [LARGE SCALE GENOMIC DNA]</scope>
    <source>
        <strain evidence="2 3">NCTC12278</strain>
    </source>
</reference>
<keyword evidence="1" id="KW-0812">Transmembrane</keyword>
<protein>
    <submittedName>
        <fullName evidence="2">ABC transporter, permease protein EscB</fullName>
    </submittedName>
</protein>
<proteinExistence type="predicted"/>
<gene>
    <name evidence="2" type="ORF">NCTC12278_00391</name>
</gene>
<feature type="transmembrane region" description="Helical" evidence="1">
    <location>
        <begin position="55"/>
        <end position="78"/>
    </location>
</feature>
<dbReference type="EMBL" id="LS483343">
    <property type="protein sequence ID" value="SQF39534.1"/>
    <property type="molecule type" value="Genomic_DNA"/>
</dbReference>
<feature type="transmembrane region" description="Helical" evidence="1">
    <location>
        <begin position="20"/>
        <end position="43"/>
    </location>
</feature>
<organism evidence="2 3">
    <name type="scientific">Streptococcus ferus</name>
    <dbReference type="NCBI Taxonomy" id="1345"/>
    <lineage>
        <taxon>Bacteria</taxon>
        <taxon>Bacillati</taxon>
        <taxon>Bacillota</taxon>
        <taxon>Bacilli</taxon>
        <taxon>Lactobacillales</taxon>
        <taxon>Streptococcaceae</taxon>
        <taxon>Streptococcus</taxon>
    </lineage>
</organism>
<evidence type="ECO:0000256" key="1">
    <source>
        <dbReference type="SAM" id="Phobius"/>
    </source>
</evidence>
<feature type="transmembrane region" description="Helical" evidence="1">
    <location>
        <begin position="130"/>
        <end position="147"/>
    </location>
</feature>
<dbReference type="Pfam" id="PF05975">
    <property type="entry name" value="EcsB"/>
    <property type="match status" value="1"/>
</dbReference>
<name>A0A2X3VDK6_9STRE</name>
<dbReference type="AlphaFoldDB" id="A0A2X3VDK6"/>
<dbReference type="PIRSF" id="PIRSF037259">
    <property type="entry name" value="EcsB_ABC"/>
    <property type="match status" value="1"/>
</dbReference>
<feature type="transmembrane region" description="Helical" evidence="1">
    <location>
        <begin position="105"/>
        <end position="124"/>
    </location>
</feature>
<feature type="transmembrane region" description="Helical" evidence="1">
    <location>
        <begin position="229"/>
        <end position="247"/>
    </location>
</feature>
<evidence type="ECO:0000313" key="2">
    <source>
        <dbReference type="EMBL" id="SQF39534.1"/>
    </source>
</evidence>
<dbReference type="GO" id="GO:0016020">
    <property type="term" value="C:membrane"/>
    <property type="evidence" value="ECO:0007669"/>
    <property type="project" value="InterPro"/>
</dbReference>
<feature type="transmembrane region" description="Helical" evidence="1">
    <location>
        <begin position="253"/>
        <end position="275"/>
    </location>
</feature>
<keyword evidence="1" id="KW-1133">Transmembrane helix</keyword>
<dbReference type="RefSeq" id="WP_026161988.1">
    <property type="nucleotide sequence ID" value="NZ_LS483343.1"/>
</dbReference>
<dbReference type="Proteomes" id="UP000249495">
    <property type="component" value="Chromosome 1"/>
</dbReference>
<dbReference type="KEGG" id="sfer:NCTC12278_00391"/>